<evidence type="ECO:0000256" key="7">
    <source>
        <dbReference type="SAM" id="Phobius"/>
    </source>
</evidence>
<evidence type="ECO:0000259" key="8">
    <source>
        <dbReference type="PROSITE" id="PS50928"/>
    </source>
</evidence>
<dbReference type="AlphaFoldDB" id="X1GNG5"/>
<dbReference type="CDD" id="cd06261">
    <property type="entry name" value="TM_PBP2"/>
    <property type="match status" value="1"/>
</dbReference>
<dbReference type="GO" id="GO:0005886">
    <property type="term" value="C:plasma membrane"/>
    <property type="evidence" value="ECO:0007669"/>
    <property type="project" value="UniProtKB-SubCell"/>
</dbReference>
<evidence type="ECO:0000256" key="5">
    <source>
        <dbReference type="ARBA" id="ARBA00022989"/>
    </source>
</evidence>
<dbReference type="EMBL" id="BARU01009250">
    <property type="protein sequence ID" value="GAH34528.1"/>
    <property type="molecule type" value="Genomic_DNA"/>
</dbReference>
<dbReference type="PANTHER" id="PTHR30193:SF37">
    <property type="entry name" value="INNER MEMBRANE ABC TRANSPORTER PERMEASE PROTEIN YCJO"/>
    <property type="match status" value="1"/>
</dbReference>
<dbReference type="InterPro" id="IPR051393">
    <property type="entry name" value="ABC_transporter_permease"/>
</dbReference>
<protein>
    <recommendedName>
        <fullName evidence="8">ABC transmembrane type-1 domain-containing protein</fullName>
    </recommendedName>
</protein>
<comment type="caution">
    <text evidence="9">The sequence shown here is derived from an EMBL/GenBank/DDBJ whole genome shotgun (WGS) entry which is preliminary data.</text>
</comment>
<feature type="non-terminal residue" evidence="9">
    <location>
        <position position="1"/>
    </location>
</feature>
<proteinExistence type="predicted"/>
<comment type="subcellular location">
    <subcellularLocation>
        <location evidence="1">Cell membrane</location>
        <topology evidence="1">Multi-pass membrane protein</topology>
    </subcellularLocation>
</comment>
<dbReference type="Gene3D" id="1.10.3720.10">
    <property type="entry name" value="MetI-like"/>
    <property type="match status" value="1"/>
</dbReference>
<feature type="transmembrane region" description="Helical" evidence="7">
    <location>
        <begin position="91"/>
        <end position="109"/>
    </location>
</feature>
<keyword evidence="2" id="KW-0813">Transport</keyword>
<dbReference type="GO" id="GO:0055085">
    <property type="term" value="P:transmembrane transport"/>
    <property type="evidence" value="ECO:0007669"/>
    <property type="project" value="InterPro"/>
</dbReference>
<dbReference type="PANTHER" id="PTHR30193">
    <property type="entry name" value="ABC TRANSPORTER PERMEASE PROTEIN"/>
    <property type="match status" value="1"/>
</dbReference>
<evidence type="ECO:0000256" key="6">
    <source>
        <dbReference type="ARBA" id="ARBA00023136"/>
    </source>
</evidence>
<keyword evidence="4 7" id="KW-0812">Transmembrane</keyword>
<evidence type="ECO:0000313" key="9">
    <source>
        <dbReference type="EMBL" id="GAH34528.1"/>
    </source>
</evidence>
<evidence type="ECO:0000256" key="4">
    <source>
        <dbReference type="ARBA" id="ARBA00022692"/>
    </source>
</evidence>
<dbReference type="InterPro" id="IPR035906">
    <property type="entry name" value="MetI-like_sf"/>
</dbReference>
<dbReference type="InterPro" id="IPR000515">
    <property type="entry name" value="MetI-like"/>
</dbReference>
<sequence>EVEEIARATLLIPWALPTVASATIFRFEIVSPAATYGLINNIIGLFSLRPIDFYGPDALILFELPILIPFEPFIDFLPIKMTMLTIIAIDVWKTTPFFTLLILAALQIVSEDLYKAADVEGATAWQKFRYITWPLIKPGVGVALIFRMMDAFRVYDLNVVFNDKSVDSMTSQAVNLWFASRWGLSAAVTIMLFLFILLFAVIILKLTGREKSISIKSKSRFQKLFKRKEDLTELVMEDIEIESESSILELSESKMAWFKRKLLLKKGVFYLIAIMMCLF</sequence>
<evidence type="ECO:0000256" key="3">
    <source>
        <dbReference type="ARBA" id="ARBA00022475"/>
    </source>
</evidence>
<evidence type="ECO:0000256" key="2">
    <source>
        <dbReference type="ARBA" id="ARBA00022448"/>
    </source>
</evidence>
<evidence type="ECO:0000256" key="1">
    <source>
        <dbReference type="ARBA" id="ARBA00004651"/>
    </source>
</evidence>
<keyword evidence="5 7" id="KW-1133">Transmembrane helix</keyword>
<feature type="transmembrane region" description="Helical" evidence="7">
    <location>
        <begin position="182"/>
        <end position="204"/>
    </location>
</feature>
<organism evidence="9">
    <name type="scientific">marine sediment metagenome</name>
    <dbReference type="NCBI Taxonomy" id="412755"/>
    <lineage>
        <taxon>unclassified sequences</taxon>
        <taxon>metagenomes</taxon>
        <taxon>ecological metagenomes</taxon>
    </lineage>
</organism>
<gene>
    <name evidence="9" type="ORF">S03H2_17886</name>
</gene>
<reference evidence="9" key="1">
    <citation type="journal article" date="2014" name="Front. Microbiol.">
        <title>High frequency of phylogenetically diverse reductive dehalogenase-homologous genes in deep subseafloor sedimentary metagenomes.</title>
        <authorList>
            <person name="Kawai M."/>
            <person name="Futagami T."/>
            <person name="Toyoda A."/>
            <person name="Takaki Y."/>
            <person name="Nishi S."/>
            <person name="Hori S."/>
            <person name="Arai W."/>
            <person name="Tsubouchi T."/>
            <person name="Morono Y."/>
            <person name="Uchiyama I."/>
            <person name="Ito T."/>
            <person name="Fujiyama A."/>
            <person name="Inagaki F."/>
            <person name="Takami H."/>
        </authorList>
    </citation>
    <scope>NUCLEOTIDE SEQUENCE</scope>
    <source>
        <strain evidence="9">Expedition CK06-06</strain>
    </source>
</reference>
<dbReference type="SUPFAM" id="SSF161098">
    <property type="entry name" value="MetI-like"/>
    <property type="match status" value="1"/>
</dbReference>
<dbReference type="Pfam" id="PF00528">
    <property type="entry name" value="BPD_transp_1"/>
    <property type="match status" value="1"/>
</dbReference>
<feature type="domain" description="ABC transmembrane type-1" evidence="8">
    <location>
        <begin position="1"/>
        <end position="203"/>
    </location>
</feature>
<dbReference type="PROSITE" id="PS50928">
    <property type="entry name" value="ABC_TM1"/>
    <property type="match status" value="1"/>
</dbReference>
<accession>X1GNG5</accession>
<keyword evidence="3" id="KW-1003">Cell membrane</keyword>
<keyword evidence="6 7" id="KW-0472">Membrane</keyword>
<name>X1GNG5_9ZZZZ</name>